<dbReference type="Proteomes" id="UP001560573">
    <property type="component" value="Unassembled WGS sequence"/>
</dbReference>
<evidence type="ECO:0000256" key="1">
    <source>
        <dbReference type="SAM" id="SignalP"/>
    </source>
</evidence>
<keyword evidence="1" id="KW-0732">Signal</keyword>
<dbReference type="Pfam" id="PF11751">
    <property type="entry name" value="PorP_SprF"/>
    <property type="match status" value="1"/>
</dbReference>
<evidence type="ECO:0000313" key="3">
    <source>
        <dbReference type="Proteomes" id="UP001560573"/>
    </source>
</evidence>
<organism evidence="2 3">
    <name type="scientific">Danxiaibacter flavus</name>
    <dbReference type="NCBI Taxonomy" id="3049108"/>
    <lineage>
        <taxon>Bacteria</taxon>
        <taxon>Pseudomonadati</taxon>
        <taxon>Bacteroidota</taxon>
        <taxon>Chitinophagia</taxon>
        <taxon>Chitinophagales</taxon>
        <taxon>Chitinophagaceae</taxon>
        <taxon>Danxiaibacter</taxon>
    </lineage>
</organism>
<accession>A0ABV3ZHP2</accession>
<dbReference type="InterPro" id="IPR019861">
    <property type="entry name" value="PorP/SprF_Bacteroidetes"/>
</dbReference>
<proteinExistence type="predicted"/>
<protein>
    <submittedName>
        <fullName evidence="2">PorP/SprF family type IX secretion system membrane protein</fullName>
    </submittedName>
</protein>
<keyword evidence="3" id="KW-1185">Reference proteome</keyword>
<reference evidence="2 3" key="1">
    <citation type="submission" date="2023-07" db="EMBL/GenBank/DDBJ databases">
        <authorList>
            <person name="Lian W.-H."/>
        </authorList>
    </citation>
    <scope>NUCLEOTIDE SEQUENCE [LARGE SCALE GENOMIC DNA]</scope>
    <source>
        <strain evidence="2 3">SYSU DXS3180</strain>
    </source>
</reference>
<dbReference type="RefSeq" id="WP_369330745.1">
    <property type="nucleotide sequence ID" value="NZ_JAULBC010000006.1"/>
</dbReference>
<name>A0ABV3ZHP2_9BACT</name>
<sequence>MKRIVIILLIVMSITRTGLAQDPHFSQFFEAPLLRNPGLAGLYDGDIRVQALYRNQWSSVTVPYQTTSLNAEYKQPLRGEDYITLGMQLLQDKAGTTNFTTTNILPAVNYHKALSGEKNRYLSLGFMGGYVQRRIDRSKITTNNQFDGVGWNPSLSDGETFLTTNYNYWDASVGMSYNSSFGDKPENLFYIGLAYHHLNRPKNSFYKNPNIELNAKWVLSGGIKFALNEVSLFTIQADVSRQGDFVEGVGGALYSYKLGPEPDNPDYIISFGAYLRARDAFIPVVKLDYHPFSVALSYDANISQLKTASQSMGAIEISLSYVGFLDKGNSTRNAVLCPRF</sequence>
<feature type="chain" id="PRO_5047183546" evidence="1">
    <location>
        <begin position="21"/>
        <end position="340"/>
    </location>
</feature>
<comment type="caution">
    <text evidence="2">The sequence shown here is derived from an EMBL/GenBank/DDBJ whole genome shotgun (WGS) entry which is preliminary data.</text>
</comment>
<evidence type="ECO:0000313" key="2">
    <source>
        <dbReference type="EMBL" id="MEX6689338.1"/>
    </source>
</evidence>
<dbReference type="NCBIfam" id="TIGR03519">
    <property type="entry name" value="T9SS_PorP_fam"/>
    <property type="match status" value="1"/>
</dbReference>
<feature type="signal peptide" evidence="1">
    <location>
        <begin position="1"/>
        <end position="20"/>
    </location>
</feature>
<dbReference type="EMBL" id="JAULBC010000006">
    <property type="protein sequence ID" value="MEX6689338.1"/>
    <property type="molecule type" value="Genomic_DNA"/>
</dbReference>
<gene>
    <name evidence="2" type="ORF">QTN47_17650</name>
</gene>